<keyword evidence="11" id="KW-1185">Reference proteome</keyword>
<dbReference type="AlphaFoldDB" id="A0A4Y4CTW0"/>
<dbReference type="PIRSF" id="PIRSF006170">
    <property type="entry name" value="YfgM"/>
    <property type="match status" value="1"/>
</dbReference>
<evidence type="ECO:0000256" key="3">
    <source>
        <dbReference type="ARBA" id="ARBA00022692"/>
    </source>
</evidence>
<evidence type="ECO:0000256" key="4">
    <source>
        <dbReference type="ARBA" id="ARBA00022989"/>
    </source>
</evidence>
<evidence type="ECO:0000313" key="11">
    <source>
        <dbReference type="Proteomes" id="UP000318422"/>
    </source>
</evidence>
<gene>
    <name evidence="10" type="ORF">ZRA01_00930</name>
</gene>
<keyword evidence="2" id="KW-1003">Cell membrane</keyword>
<keyword evidence="3" id="KW-0812">Transmembrane</keyword>
<feature type="domain" description="Ancillary SecYEG translocon subunit/Cell division coordinator CpoB TPR" evidence="9">
    <location>
        <begin position="16"/>
        <end position="214"/>
    </location>
</feature>
<dbReference type="InterPro" id="IPR018704">
    <property type="entry name" value="SecYEG/CpoB_TPR"/>
</dbReference>
<protein>
    <recommendedName>
        <fullName evidence="8">Ancillary SecYEG translocon subunit</fullName>
    </recommendedName>
</protein>
<evidence type="ECO:0000256" key="8">
    <source>
        <dbReference type="ARBA" id="ARBA00024235"/>
    </source>
</evidence>
<dbReference type="EMBL" id="BJNV01000002">
    <property type="protein sequence ID" value="GEC94020.1"/>
    <property type="molecule type" value="Genomic_DNA"/>
</dbReference>
<evidence type="ECO:0000256" key="6">
    <source>
        <dbReference type="ARBA" id="ARBA00023186"/>
    </source>
</evidence>
<proteinExistence type="inferred from homology"/>
<comment type="similarity">
    <text evidence="7">Belongs to the YfgM family.</text>
</comment>
<dbReference type="PANTHER" id="PTHR38035">
    <property type="entry name" value="UPF0070 PROTEIN YFGM"/>
    <property type="match status" value="1"/>
</dbReference>
<dbReference type="GO" id="GO:0005886">
    <property type="term" value="C:plasma membrane"/>
    <property type="evidence" value="ECO:0007669"/>
    <property type="project" value="UniProtKB-SubCell"/>
</dbReference>
<keyword evidence="4" id="KW-1133">Transmembrane helix</keyword>
<evidence type="ECO:0000256" key="1">
    <source>
        <dbReference type="ARBA" id="ARBA00004401"/>
    </source>
</evidence>
<dbReference type="Pfam" id="PF09976">
    <property type="entry name" value="TPR_21"/>
    <property type="match status" value="1"/>
</dbReference>
<evidence type="ECO:0000313" key="10">
    <source>
        <dbReference type="EMBL" id="GEC94020.1"/>
    </source>
</evidence>
<evidence type="ECO:0000256" key="5">
    <source>
        <dbReference type="ARBA" id="ARBA00023136"/>
    </source>
</evidence>
<name>A0A4Y4CTW0_ZOORA</name>
<evidence type="ECO:0000256" key="7">
    <source>
        <dbReference type="ARBA" id="ARBA00024197"/>
    </source>
</evidence>
<dbReference type="Proteomes" id="UP000318422">
    <property type="component" value="Unassembled WGS sequence"/>
</dbReference>
<keyword evidence="5" id="KW-0472">Membrane</keyword>
<keyword evidence="6" id="KW-0143">Chaperone</keyword>
<dbReference type="RefSeq" id="WP_141348781.1">
    <property type="nucleotide sequence ID" value="NZ_BJNV01000002.1"/>
</dbReference>
<comment type="caution">
    <text evidence="10">The sequence shown here is derived from an EMBL/GenBank/DDBJ whole genome shotgun (WGS) entry which is preliminary data.</text>
</comment>
<dbReference type="InterPro" id="IPR026039">
    <property type="entry name" value="YfgM"/>
</dbReference>
<evidence type="ECO:0000259" key="9">
    <source>
        <dbReference type="Pfam" id="PF09976"/>
    </source>
</evidence>
<dbReference type="OrthoDB" id="8521102at2"/>
<dbReference type="PANTHER" id="PTHR38035:SF1">
    <property type="entry name" value="ANCILLARY SECYEG TRANSLOCON SUBUNIT"/>
    <property type="match status" value="1"/>
</dbReference>
<dbReference type="Gene3D" id="1.25.40.10">
    <property type="entry name" value="Tetratricopeptide repeat domain"/>
    <property type="match status" value="1"/>
</dbReference>
<dbReference type="InterPro" id="IPR011990">
    <property type="entry name" value="TPR-like_helical_dom_sf"/>
</dbReference>
<accession>A0A4Y4CTW0</accession>
<sequence length="217" mass="23208">MAAFDLEEQEQISQIKGWWEQFGTLVTGAAVAAALASVGWQGWQWYQGKQTAEASALYAVLQKAASEKNTQKSREAAGALIEKYNGTAYADMAALLSAKVQAEAGDLKNARVPLAWAATKASDPALRELARLRLATVMFDDKAYDEALAQLQAPTDESLVARFADLKGDILLAQGKREEARAAYKAVVTALETTTKSESAALREIAQAKLDAVGGAQ</sequence>
<organism evidence="10 11">
    <name type="scientific">Zoogloea ramigera</name>
    <dbReference type="NCBI Taxonomy" id="350"/>
    <lineage>
        <taxon>Bacteria</taxon>
        <taxon>Pseudomonadati</taxon>
        <taxon>Pseudomonadota</taxon>
        <taxon>Betaproteobacteria</taxon>
        <taxon>Rhodocyclales</taxon>
        <taxon>Zoogloeaceae</taxon>
        <taxon>Zoogloea</taxon>
    </lineage>
</organism>
<reference evidence="10 11" key="1">
    <citation type="submission" date="2019-06" db="EMBL/GenBank/DDBJ databases">
        <title>Whole genome shotgun sequence of Zoogloea ramigera NBRC 15342.</title>
        <authorList>
            <person name="Hosoyama A."/>
            <person name="Uohara A."/>
            <person name="Ohji S."/>
            <person name="Ichikawa N."/>
        </authorList>
    </citation>
    <scope>NUCLEOTIDE SEQUENCE [LARGE SCALE GENOMIC DNA]</scope>
    <source>
        <strain evidence="10 11">NBRC 15342</strain>
    </source>
</reference>
<comment type="subcellular location">
    <subcellularLocation>
        <location evidence="1">Cell membrane</location>
        <topology evidence="1">Single-pass type II membrane protein</topology>
    </subcellularLocation>
</comment>
<evidence type="ECO:0000256" key="2">
    <source>
        <dbReference type="ARBA" id="ARBA00022475"/>
    </source>
</evidence>
<dbReference type="GO" id="GO:0044877">
    <property type="term" value="F:protein-containing complex binding"/>
    <property type="evidence" value="ECO:0007669"/>
    <property type="project" value="InterPro"/>
</dbReference>